<keyword evidence="2" id="KW-1185">Reference proteome</keyword>
<accession>A0A9P5PGC4</accession>
<evidence type="ECO:0000313" key="2">
    <source>
        <dbReference type="Proteomes" id="UP000772434"/>
    </source>
</evidence>
<comment type="caution">
    <text evidence="1">The sequence shown here is derived from an EMBL/GenBank/DDBJ whole genome shotgun (WGS) entry which is preliminary data.</text>
</comment>
<evidence type="ECO:0000313" key="1">
    <source>
        <dbReference type="EMBL" id="KAF9062692.1"/>
    </source>
</evidence>
<reference evidence="1" key="1">
    <citation type="submission" date="2020-11" db="EMBL/GenBank/DDBJ databases">
        <authorList>
            <consortium name="DOE Joint Genome Institute"/>
            <person name="Ahrendt S."/>
            <person name="Riley R."/>
            <person name="Andreopoulos W."/>
            <person name="Labutti K."/>
            <person name="Pangilinan J."/>
            <person name="Ruiz-Duenas F.J."/>
            <person name="Barrasa J.M."/>
            <person name="Sanchez-Garcia M."/>
            <person name="Camarero S."/>
            <person name="Miyauchi S."/>
            <person name="Serrano A."/>
            <person name="Linde D."/>
            <person name="Babiker R."/>
            <person name="Drula E."/>
            <person name="Ayuso-Fernandez I."/>
            <person name="Pacheco R."/>
            <person name="Padilla G."/>
            <person name="Ferreira P."/>
            <person name="Barriuso J."/>
            <person name="Kellner H."/>
            <person name="Castanera R."/>
            <person name="Alfaro M."/>
            <person name="Ramirez L."/>
            <person name="Pisabarro A.G."/>
            <person name="Kuo A."/>
            <person name="Tritt A."/>
            <person name="Lipzen A."/>
            <person name="He G."/>
            <person name="Yan M."/>
            <person name="Ng V."/>
            <person name="Cullen D."/>
            <person name="Martin F."/>
            <person name="Rosso M.-N."/>
            <person name="Henrissat B."/>
            <person name="Hibbett D."/>
            <person name="Martinez A.T."/>
            <person name="Grigoriev I.V."/>
        </authorList>
    </citation>
    <scope>NUCLEOTIDE SEQUENCE</scope>
    <source>
        <strain evidence="1">AH 40177</strain>
    </source>
</reference>
<sequence>MAQDFIGLSSKEKAKLKSRSAYRRNRSAARLENMEAVGSPLKGYVRRRIEEAATIVVSARIFQRQNSWTGPSQSFSPKIIASPDVFRLSGLELVKWDGKHTRIVRTKEGYRLMGLYAAPEGSDWDILMQEYHSLMEWLYQNLALTTALLHHRRGRYATIGVGYAFGGGRKYPGAYVQSSHNSVLLKKALESPVVKQIARYVDHE</sequence>
<gene>
    <name evidence="1" type="ORF">BDP27DRAFT_1427675</name>
</gene>
<protein>
    <submittedName>
        <fullName evidence="1">Uncharacterized protein</fullName>
    </submittedName>
</protein>
<name>A0A9P5PGC4_9AGAR</name>
<proteinExistence type="predicted"/>
<dbReference type="AlphaFoldDB" id="A0A9P5PGC4"/>
<organism evidence="1 2">
    <name type="scientific">Rhodocollybia butyracea</name>
    <dbReference type="NCBI Taxonomy" id="206335"/>
    <lineage>
        <taxon>Eukaryota</taxon>
        <taxon>Fungi</taxon>
        <taxon>Dikarya</taxon>
        <taxon>Basidiomycota</taxon>
        <taxon>Agaricomycotina</taxon>
        <taxon>Agaricomycetes</taxon>
        <taxon>Agaricomycetidae</taxon>
        <taxon>Agaricales</taxon>
        <taxon>Marasmiineae</taxon>
        <taxon>Omphalotaceae</taxon>
        <taxon>Rhodocollybia</taxon>
    </lineage>
</organism>
<dbReference type="EMBL" id="JADNRY010000165">
    <property type="protein sequence ID" value="KAF9062692.1"/>
    <property type="molecule type" value="Genomic_DNA"/>
</dbReference>
<dbReference type="Proteomes" id="UP000772434">
    <property type="component" value="Unassembled WGS sequence"/>
</dbReference>